<gene>
    <name evidence="2" type="ORF">EB796_004302</name>
</gene>
<dbReference type="EMBL" id="VXIV02000580">
    <property type="protein sequence ID" value="KAF6037388.1"/>
    <property type="molecule type" value="Genomic_DNA"/>
</dbReference>
<feature type="compositionally biased region" description="Polar residues" evidence="1">
    <location>
        <begin position="593"/>
        <end position="605"/>
    </location>
</feature>
<organism evidence="2 3">
    <name type="scientific">Bugula neritina</name>
    <name type="common">Brown bryozoan</name>
    <name type="synonym">Sertularia neritina</name>
    <dbReference type="NCBI Taxonomy" id="10212"/>
    <lineage>
        <taxon>Eukaryota</taxon>
        <taxon>Metazoa</taxon>
        <taxon>Spiralia</taxon>
        <taxon>Lophotrochozoa</taxon>
        <taxon>Bryozoa</taxon>
        <taxon>Gymnolaemata</taxon>
        <taxon>Cheilostomatida</taxon>
        <taxon>Flustrina</taxon>
        <taxon>Buguloidea</taxon>
        <taxon>Bugulidae</taxon>
        <taxon>Bugula</taxon>
    </lineage>
</organism>
<feature type="region of interest" description="Disordered" evidence="1">
    <location>
        <begin position="424"/>
        <end position="484"/>
    </location>
</feature>
<reference evidence="2" key="1">
    <citation type="submission" date="2020-06" db="EMBL/GenBank/DDBJ databases">
        <title>Draft genome of Bugula neritina, a colonial animal packing powerful symbionts and potential medicines.</title>
        <authorList>
            <person name="Rayko M."/>
        </authorList>
    </citation>
    <scope>NUCLEOTIDE SEQUENCE [LARGE SCALE GENOMIC DNA]</scope>
    <source>
        <strain evidence="2">Kwan_BN1</strain>
    </source>
</reference>
<feature type="region of interest" description="Disordered" evidence="1">
    <location>
        <begin position="198"/>
        <end position="226"/>
    </location>
</feature>
<feature type="compositionally biased region" description="Basic and acidic residues" evidence="1">
    <location>
        <begin position="608"/>
        <end position="636"/>
    </location>
</feature>
<feature type="compositionally biased region" description="Polar residues" evidence="1">
    <location>
        <begin position="210"/>
        <end position="222"/>
    </location>
</feature>
<dbReference type="PANTHER" id="PTHR21219:SF3">
    <property type="entry name" value="FI19613P1"/>
    <property type="match status" value="1"/>
</dbReference>
<sequence length="739" mass="84275">MSDRPHKKLTKCHVLFLGDSTPKQSSQGLEALQQPLMTCYPVDKHNEVEGIDSWLTIFTSGILLQFVGTKTETPTPIWFPIQNLHIAAATKCVNYLHPETGQRMETEFVDINNEMAQKSSHPPLFSIIVRKASGKRILRCYTFLVREEAPAVAMVDAVTYAYSNRSGWSSNHPPQEIIHDELLLGQTVEDTDEIDEFDSVSAAGRREQQDPASSTNMTNAYNDSIHDTPASKAFPYHLARKYTLTNTNRGYSTSPTRRPIPPEFIVASANNSIRSGRHVVRNGPPLPPYMRADLEGSLRATSSVRVIRDPRTRTSVIEKVIRQPVPVPVYQPPPPPQIIREPVFVRQPPEIRHVNRHIPVPVEVPVPFPAGSDSGRVEDSWQHSRSNRYTHKKSHNTFKNYQVYDERILRSGLNERPTFFTDPHQPFIHNGYPIQMGYGPVESHHRSRTHRRHHESRRKKSRGSSSDSSLSDNGERGFIGQWTAGNPYRYRNGIEITELHSPDDKSEDKQARKGKYGVRELEKELGDYHIKEVEPRNKNENEKQQSDFQWRAVSKEEKKTEKKRKKEKQHKDVVNEPDYDKGQVYVGADPVSEQPSRNAYRSSFQAYKPEDVDVAPEERKKKDKKNRDRIPRKLETAETEGQASTSKEYYFKEATSQAPRNWMDEQKEHMNERAFSSSLANDPPQEGTNAYALNTAIDEEDMFHKPMPGLRPPGAIPVPPPIPDHLKLNIGGGKATDLY</sequence>
<dbReference type="OrthoDB" id="10007483at2759"/>
<name>A0A7J7KIA5_BUGNE</name>
<dbReference type="Proteomes" id="UP000593567">
    <property type="component" value="Unassembled WGS sequence"/>
</dbReference>
<evidence type="ECO:0000313" key="2">
    <source>
        <dbReference type="EMBL" id="KAF6037388.1"/>
    </source>
</evidence>
<evidence type="ECO:0000313" key="3">
    <source>
        <dbReference type="Proteomes" id="UP000593567"/>
    </source>
</evidence>
<keyword evidence="3" id="KW-1185">Reference proteome</keyword>
<comment type="caution">
    <text evidence="2">The sequence shown here is derived from an EMBL/GenBank/DDBJ whole genome shotgun (WGS) entry which is preliminary data.</text>
</comment>
<feature type="compositionally biased region" description="Basic and acidic residues" evidence="1">
    <location>
        <begin position="497"/>
        <end position="545"/>
    </location>
</feature>
<dbReference type="AlphaFoldDB" id="A0A7J7KIA5"/>
<dbReference type="PANTHER" id="PTHR21219">
    <property type="entry name" value="FI19613P1"/>
    <property type="match status" value="1"/>
</dbReference>
<feature type="compositionally biased region" description="Gly residues" evidence="1">
    <location>
        <begin position="730"/>
        <end position="739"/>
    </location>
</feature>
<accession>A0A7J7KIA5</accession>
<evidence type="ECO:0000256" key="1">
    <source>
        <dbReference type="SAM" id="MobiDB-lite"/>
    </source>
</evidence>
<feature type="compositionally biased region" description="Polar residues" evidence="1">
    <location>
        <begin position="674"/>
        <end position="689"/>
    </location>
</feature>
<feature type="region of interest" description="Disordered" evidence="1">
    <location>
        <begin position="497"/>
        <end position="650"/>
    </location>
</feature>
<feature type="region of interest" description="Disordered" evidence="1">
    <location>
        <begin position="375"/>
        <end position="394"/>
    </location>
</feature>
<feature type="region of interest" description="Disordered" evidence="1">
    <location>
        <begin position="669"/>
        <end position="689"/>
    </location>
</feature>
<feature type="compositionally biased region" description="Basic residues" evidence="1">
    <location>
        <begin position="385"/>
        <end position="394"/>
    </location>
</feature>
<feature type="compositionally biased region" description="Basic and acidic residues" evidence="1">
    <location>
        <begin position="569"/>
        <end position="581"/>
    </location>
</feature>
<feature type="region of interest" description="Disordered" evidence="1">
    <location>
        <begin position="703"/>
        <end position="739"/>
    </location>
</feature>
<protein>
    <submittedName>
        <fullName evidence="2">Uncharacterized protein</fullName>
    </submittedName>
</protein>
<feature type="compositionally biased region" description="Basic residues" evidence="1">
    <location>
        <begin position="445"/>
        <end position="462"/>
    </location>
</feature>
<feature type="compositionally biased region" description="Pro residues" evidence="1">
    <location>
        <begin position="709"/>
        <end position="723"/>
    </location>
</feature>
<proteinExistence type="predicted"/>